<reference evidence="4" key="1">
    <citation type="journal article" date="2019" name="Int. J. Syst. Evol. Microbiol.">
        <title>The Global Catalogue of Microorganisms (GCM) 10K type strain sequencing project: providing services to taxonomists for standard genome sequencing and annotation.</title>
        <authorList>
            <consortium name="The Broad Institute Genomics Platform"/>
            <consortium name="The Broad Institute Genome Sequencing Center for Infectious Disease"/>
            <person name="Wu L."/>
            <person name="Ma J."/>
        </authorList>
    </citation>
    <scope>NUCLEOTIDE SEQUENCE [LARGE SCALE GENOMIC DNA]</scope>
    <source>
        <strain evidence="4">JCM 17459</strain>
    </source>
</reference>
<feature type="domain" description="UspA" evidence="2">
    <location>
        <begin position="12"/>
        <end position="144"/>
    </location>
</feature>
<evidence type="ECO:0000313" key="3">
    <source>
        <dbReference type="EMBL" id="GAA4288908.1"/>
    </source>
</evidence>
<dbReference type="SUPFAM" id="SSF52402">
    <property type="entry name" value="Adenine nucleotide alpha hydrolases-like"/>
    <property type="match status" value="2"/>
</dbReference>
<dbReference type="InterPro" id="IPR014729">
    <property type="entry name" value="Rossmann-like_a/b/a_fold"/>
</dbReference>
<protein>
    <submittedName>
        <fullName evidence="3">Universal stress protein</fullName>
    </submittedName>
</protein>
<proteinExistence type="inferred from homology"/>
<organism evidence="3 4">
    <name type="scientific">Georgenia daeguensis</name>
    <dbReference type="NCBI Taxonomy" id="908355"/>
    <lineage>
        <taxon>Bacteria</taxon>
        <taxon>Bacillati</taxon>
        <taxon>Actinomycetota</taxon>
        <taxon>Actinomycetes</taxon>
        <taxon>Micrococcales</taxon>
        <taxon>Bogoriellaceae</taxon>
        <taxon>Georgenia</taxon>
    </lineage>
</organism>
<dbReference type="PRINTS" id="PR01438">
    <property type="entry name" value="UNVRSLSTRESS"/>
</dbReference>
<gene>
    <name evidence="3" type="ORF">GCM10022262_32680</name>
</gene>
<dbReference type="EMBL" id="BAABBA010000019">
    <property type="protein sequence ID" value="GAA4288908.1"/>
    <property type="molecule type" value="Genomic_DNA"/>
</dbReference>
<evidence type="ECO:0000259" key="2">
    <source>
        <dbReference type="Pfam" id="PF00582"/>
    </source>
</evidence>
<evidence type="ECO:0000256" key="1">
    <source>
        <dbReference type="ARBA" id="ARBA00008791"/>
    </source>
</evidence>
<dbReference type="InterPro" id="IPR006015">
    <property type="entry name" value="Universal_stress_UspA"/>
</dbReference>
<dbReference type="PANTHER" id="PTHR31964:SF113">
    <property type="entry name" value="USPA DOMAIN-CONTAINING PROTEIN"/>
    <property type="match status" value="1"/>
</dbReference>
<keyword evidence="4" id="KW-1185">Reference proteome</keyword>
<feature type="domain" description="UspA" evidence="2">
    <location>
        <begin position="153"/>
        <end position="285"/>
    </location>
</feature>
<name>A0ABP8EY32_9MICO</name>
<dbReference type="RefSeq" id="WP_345043476.1">
    <property type="nucleotide sequence ID" value="NZ_BAABBA010000019.1"/>
</dbReference>
<dbReference type="InterPro" id="IPR006016">
    <property type="entry name" value="UspA"/>
</dbReference>
<evidence type="ECO:0000313" key="4">
    <source>
        <dbReference type="Proteomes" id="UP001499841"/>
    </source>
</evidence>
<accession>A0ABP8EY32</accession>
<dbReference type="Proteomes" id="UP001499841">
    <property type="component" value="Unassembled WGS sequence"/>
</dbReference>
<dbReference type="Pfam" id="PF00582">
    <property type="entry name" value="Usp"/>
    <property type="match status" value="2"/>
</dbReference>
<comment type="similarity">
    <text evidence="1">Belongs to the universal stress protein A family.</text>
</comment>
<comment type="caution">
    <text evidence="3">The sequence shown here is derived from an EMBL/GenBank/DDBJ whole genome shotgun (WGS) entry which is preliminary data.</text>
</comment>
<dbReference type="PANTHER" id="PTHR31964">
    <property type="entry name" value="ADENINE NUCLEOTIDE ALPHA HYDROLASES-LIKE SUPERFAMILY PROTEIN"/>
    <property type="match status" value="1"/>
</dbReference>
<dbReference type="Gene3D" id="3.40.50.620">
    <property type="entry name" value="HUPs"/>
    <property type="match status" value="2"/>
</dbReference>
<sequence length="298" mass="31492">MSDEESFPEGAVVAGVDGSEKDLRVLDWAAEEAGRRGAGLHVLSAVPLFTGTTYYDVMPTQELQDSARRIARAGAEHVRAAHPGLEVTSQVLRMDPASALVHASERASVVVVGARGLGRIAGRILGSVSQKVAAHAHSPVVMVRDLAPAPDGPVVVGVDPDHVSPEVMRFAFAQAQQRGAGVRIVHGGARPQFRPELQDPRIDVLLDSVAENRATEVQRTAEEWSERYPGVPVDVRVVPRHPVEALAEAAATASLLVVGSRTRGGLANVRLGSVSRGVLHEAPVVAVVRVGHEPGRTT</sequence>